<name>A0A392TL07_9FABA</name>
<feature type="compositionally biased region" description="Polar residues" evidence="1">
    <location>
        <begin position="14"/>
        <end position="23"/>
    </location>
</feature>
<organism evidence="2 3">
    <name type="scientific">Trifolium medium</name>
    <dbReference type="NCBI Taxonomy" id="97028"/>
    <lineage>
        <taxon>Eukaryota</taxon>
        <taxon>Viridiplantae</taxon>
        <taxon>Streptophyta</taxon>
        <taxon>Embryophyta</taxon>
        <taxon>Tracheophyta</taxon>
        <taxon>Spermatophyta</taxon>
        <taxon>Magnoliopsida</taxon>
        <taxon>eudicotyledons</taxon>
        <taxon>Gunneridae</taxon>
        <taxon>Pentapetalae</taxon>
        <taxon>rosids</taxon>
        <taxon>fabids</taxon>
        <taxon>Fabales</taxon>
        <taxon>Fabaceae</taxon>
        <taxon>Papilionoideae</taxon>
        <taxon>50 kb inversion clade</taxon>
        <taxon>NPAAA clade</taxon>
        <taxon>Hologalegina</taxon>
        <taxon>IRL clade</taxon>
        <taxon>Trifolieae</taxon>
        <taxon>Trifolium</taxon>
    </lineage>
</organism>
<reference evidence="2 3" key="1">
    <citation type="journal article" date="2018" name="Front. Plant Sci.">
        <title>Red Clover (Trifolium pratense) and Zigzag Clover (T. medium) - A Picture of Genomic Similarities and Differences.</title>
        <authorList>
            <person name="Dluhosova J."/>
            <person name="Istvanek J."/>
            <person name="Nedelnik J."/>
            <person name="Repkova J."/>
        </authorList>
    </citation>
    <scope>NUCLEOTIDE SEQUENCE [LARGE SCALE GENOMIC DNA]</scope>
    <source>
        <strain evidence="3">cv. 10/8</strain>
        <tissue evidence="2">Leaf</tissue>
    </source>
</reference>
<dbReference type="AlphaFoldDB" id="A0A392TL07"/>
<evidence type="ECO:0000256" key="1">
    <source>
        <dbReference type="SAM" id="MobiDB-lite"/>
    </source>
</evidence>
<dbReference type="EMBL" id="LXQA010597021">
    <property type="protein sequence ID" value="MCI61294.1"/>
    <property type="molecule type" value="Genomic_DNA"/>
</dbReference>
<dbReference type="Proteomes" id="UP000265520">
    <property type="component" value="Unassembled WGS sequence"/>
</dbReference>
<feature type="compositionally biased region" description="Low complexity" evidence="1">
    <location>
        <begin position="24"/>
        <end position="37"/>
    </location>
</feature>
<keyword evidence="3" id="KW-1185">Reference proteome</keyword>
<protein>
    <submittedName>
        <fullName evidence="2">Uncharacterized protein</fullName>
    </submittedName>
</protein>
<feature type="region of interest" description="Disordered" evidence="1">
    <location>
        <begin position="1"/>
        <end position="37"/>
    </location>
</feature>
<comment type="caution">
    <text evidence="2">The sequence shown here is derived from an EMBL/GenBank/DDBJ whole genome shotgun (WGS) entry which is preliminary data.</text>
</comment>
<evidence type="ECO:0000313" key="3">
    <source>
        <dbReference type="Proteomes" id="UP000265520"/>
    </source>
</evidence>
<evidence type="ECO:0000313" key="2">
    <source>
        <dbReference type="EMBL" id="MCI61294.1"/>
    </source>
</evidence>
<sequence length="37" mass="3613">PLPAQPSLRPAQEAETNPAINNMSAPSATPSAPSAGA</sequence>
<feature type="non-terminal residue" evidence="2">
    <location>
        <position position="1"/>
    </location>
</feature>
<proteinExistence type="predicted"/>
<accession>A0A392TL07</accession>